<evidence type="ECO:0000313" key="3">
    <source>
        <dbReference type="Proteomes" id="UP000287547"/>
    </source>
</evidence>
<dbReference type="RefSeq" id="WP_037266218.1">
    <property type="nucleotide sequence ID" value="NZ_QHKI01000032.1"/>
</dbReference>
<feature type="transmembrane region" description="Helical" evidence="1">
    <location>
        <begin position="32"/>
        <end position="50"/>
    </location>
</feature>
<keyword evidence="1" id="KW-0472">Membrane</keyword>
<accession>A0A428Z2F6</accession>
<dbReference type="AlphaFoldDB" id="A0A428Z2F6"/>
<evidence type="ECO:0000313" key="2">
    <source>
        <dbReference type="EMBL" id="RSM79496.1"/>
    </source>
</evidence>
<dbReference type="Proteomes" id="UP000287547">
    <property type="component" value="Unassembled WGS sequence"/>
</dbReference>
<comment type="caution">
    <text evidence="2">The sequence shown here is derived from an EMBL/GenBank/DDBJ whole genome shotgun (WGS) entry which is preliminary data.</text>
</comment>
<reference evidence="2 3" key="1">
    <citation type="submission" date="2018-05" db="EMBL/GenBank/DDBJ databases">
        <title>Evolution of GPA BGCs.</title>
        <authorList>
            <person name="Waglechner N."/>
            <person name="Wright G.D."/>
        </authorList>
    </citation>
    <scope>NUCLEOTIDE SEQUENCE [LARGE SCALE GENOMIC DNA]</scope>
    <source>
        <strain evidence="2 3">A82846</strain>
    </source>
</reference>
<protein>
    <submittedName>
        <fullName evidence="2">Uncharacterized protein</fullName>
    </submittedName>
</protein>
<name>A0A428Z2F6_KIBAR</name>
<proteinExistence type="predicted"/>
<organism evidence="2 3">
    <name type="scientific">Kibdelosporangium aridum</name>
    <dbReference type="NCBI Taxonomy" id="2030"/>
    <lineage>
        <taxon>Bacteria</taxon>
        <taxon>Bacillati</taxon>
        <taxon>Actinomycetota</taxon>
        <taxon>Actinomycetes</taxon>
        <taxon>Pseudonocardiales</taxon>
        <taxon>Pseudonocardiaceae</taxon>
        <taxon>Kibdelosporangium</taxon>
    </lineage>
</organism>
<gene>
    <name evidence="2" type="ORF">DMH04_31440</name>
</gene>
<dbReference type="EMBL" id="QHKI01000032">
    <property type="protein sequence ID" value="RSM79496.1"/>
    <property type="molecule type" value="Genomic_DNA"/>
</dbReference>
<evidence type="ECO:0000256" key="1">
    <source>
        <dbReference type="SAM" id="Phobius"/>
    </source>
</evidence>
<keyword evidence="1" id="KW-1133">Transmembrane helix</keyword>
<sequence>MVGVVSRLMLRGAWAVLVAAVRRRTLMARLRGVALARGAGAVLGMVFAVGDVADPVQSMFDVSVPA</sequence>
<keyword evidence="1" id="KW-0812">Transmembrane</keyword>